<gene>
    <name evidence="2" type="ORF">AWZ03_005261</name>
</gene>
<dbReference type="Proteomes" id="UP000295192">
    <property type="component" value="Unassembled WGS sequence"/>
</dbReference>
<reference evidence="2 3" key="1">
    <citation type="journal article" date="2019" name="J. Hered.">
        <title>An Improved Genome Assembly for Drosophila navojoa, the Basal Species in the mojavensis Cluster.</title>
        <authorList>
            <person name="Vanderlinde T."/>
            <person name="Dupim E.G."/>
            <person name="Nazario-Yepiz N.O."/>
            <person name="Carvalho A.B."/>
        </authorList>
    </citation>
    <scope>NUCLEOTIDE SEQUENCE [LARGE SCALE GENOMIC DNA]</scope>
    <source>
        <strain evidence="2">Navoj_Jal97</strain>
        <tissue evidence="2">Whole organism</tissue>
    </source>
</reference>
<dbReference type="AlphaFoldDB" id="A0A484BHG6"/>
<name>A0A484BHG6_DRONA</name>
<feature type="compositionally biased region" description="Basic and acidic residues" evidence="1">
    <location>
        <begin position="56"/>
        <end position="80"/>
    </location>
</feature>
<evidence type="ECO:0000313" key="2">
    <source>
        <dbReference type="EMBL" id="TDG48306.1"/>
    </source>
</evidence>
<dbReference type="EMBL" id="LSRL02000034">
    <property type="protein sequence ID" value="TDG48306.1"/>
    <property type="molecule type" value="Genomic_DNA"/>
</dbReference>
<proteinExistence type="predicted"/>
<protein>
    <submittedName>
        <fullName evidence="2">Uncharacterized protein</fullName>
    </submittedName>
</protein>
<evidence type="ECO:0000313" key="3">
    <source>
        <dbReference type="Proteomes" id="UP000295192"/>
    </source>
</evidence>
<feature type="compositionally biased region" description="Acidic residues" evidence="1">
    <location>
        <begin position="7"/>
        <end position="20"/>
    </location>
</feature>
<evidence type="ECO:0000256" key="1">
    <source>
        <dbReference type="SAM" id="MobiDB-lite"/>
    </source>
</evidence>
<sequence>MSKANDNDDCDFSAYEDDDRNDCRACDCDSPKKNPENEMLLKLFVQVMEMFINATKHSEQPKTDNKSKKGKDNKAKDGMKKGKKSKDKWEGDRQKPGKDKPGKSKGKQNANGNTPSNNSNRILPESDKQHARRNCPPECKADCGRPEEVQFKRGKNPDRVDAGDATKCGKATCPSGNCGQGPTDDVPIALGLRPVAHYRPGVLQYPIGYLLAKNGECVRRSLVRTAAGATLHERVFSEVFTSTTHPYRKDHSRNAARCRSAQFSR</sequence>
<feature type="region of interest" description="Disordered" evidence="1">
    <location>
        <begin position="246"/>
        <end position="265"/>
    </location>
</feature>
<feature type="compositionally biased region" description="Basic and acidic residues" evidence="1">
    <location>
        <begin position="87"/>
        <end position="102"/>
    </location>
</feature>
<feature type="compositionally biased region" description="Basic and acidic residues" evidence="1">
    <location>
        <begin position="21"/>
        <end position="36"/>
    </location>
</feature>
<organism evidence="2 3">
    <name type="scientific">Drosophila navojoa</name>
    <name type="common">Fruit fly</name>
    <dbReference type="NCBI Taxonomy" id="7232"/>
    <lineage>
        <taxon>Eukaryota</taxon>
        <taxon>Metazoa</taxon>
        <taxon>Ecdysozoa</taxon>
        <taxon>Arthropoda</taxon>
        <taxon>Hexapoda</taxon>
        <taxon>Insecta</taxon>
        <taxon>Pterygota</taxon>
        <taxon>Neoptera</taxon>
        <taxon>Endopterygota</taxon>
        <taxon>Diptera</taxon>
        <taxon>Brachycera</taxon>
        <taxon>Muscomorpha</taxon>
        <taxon>Ephydroidea</taxon>
        <taxon>Drosophilidae</taxon>
        <taxon>Drosophila</taxon>
    </lineage>
</organism>
<feature type="compositionally biased region" description="Low complexity" evidence="1">
    <location>
        <begin position="107"/>
        <end position="120"/>
    </location>
</feature>
<feature type="region of interest" description="Disordered" evidence="1">
    <location>
        <begin position="54"/>
        <end position="144"/>
    </location>
</feature>
<feature type="region of interest" description="Disordered" evidence="1">
    <location>
        <begin position="1"/>
        <end position="36"/>
    </location>
</feature>
<keyword evidence="3" id="KW-1185">Reference proteome</keyword>
<comment type="caution">
    <text evidence="2">The sequence shown here is derived from an EMBL/GenBank/DDBJ whole genome shotgun (WGS) entry which is preliminary data.</text>
</comment>
<accession>A0A484BHG6</accession>